<accession>A0ABP8X0I1</accession>
<gene>
    <name evidence="2" type="ORF">GCM10023349_13420</name>
</gene>
<feature type="signal peptide" evidence="1">
    <location>
        <begin position="1"/>
        <end position="28"/>
    </location>
</feature>
<keyword evidence="1" id="KW-0732">Signal</keyword>
<dbReference type="Proteomes" id="UP001499974">
    <property type="component" value="Unassembled WGS sequence"/>
</dbReference>
<reference evidence="3" key="1">
    <citation type="journal article" date="2019" name="Int. J. Syst. Evol. Microbiol.">
        <title>The Global Catalogue of Microorganisms (GCM) 10K type strain sequencing project: providing services to taxonomists for standard genome sequencing and annotation.</title>
        <authorList>
            <consortium name="The Broad Institute Genomics Platform"/>
            <consortium name="The Broad Institute Genome Sequencing Center for Infectious Disease"/>
            <person name="Wu L."/>
            <person name="Ma J."/>
        </authorList>
    </citation>
    <scope>NUCLEOTIDE SEQUENCE [LARGE SCALE GENOMIC DNA]</scope>
    <source>
        <strain evidence="3">JCM 18531</strain>
    </source>
</reference>
<sequence>MSKLFVSPAGRLTAVVLALALCLVGFQAADASSSGSTHRATAAPVAQTKAGKLTSRVVGETSKGRQVTGAFVPLKFSRHDGKVFVRGLVQGVVHEKNGSTTRFAQLKTLRVKSINGTPVRAGDRAAALATCDILHLVLAPLDLDVLGLQVHLDRVVLNIVAVAGAGNLLGNLLCAVTGLLDDFGLLAQLVALLNQILAQLGLG</sequence>
<evidence type="ECO:0000256" key="1">
    <source>
        <dbReference type="SAM" id="SignalP"/>
    </source>
</evidence>
<keyword evidence="3" id="KW-1185">Reference proteome</keyword>
<organism evidence="2 3">
    <name type="scientific">Nocardioides conyzicola</name>
    <dbReference type="NCBI Taxonomy" id="1651781"/>
    <lineage>
        <taxon>Bacteria</taxon>
        <taxon>Bacillati</taxon>
        <taxon>Actinomycetota</taxon>
        <taxon>Actinomycetes</taxon>
        <taxon>Propionibacteriales</taxon>
        <taxon>Nocardioidaceae</taxon>
        <taxon>Nocardioides</taxon>
    </lineage>
</organism>
<feature type="chain" id="PRO_5045353136" description="ABC transporter substrate-binding protein" evidence="1">
    <location>
        <begin position="29"/>
        <end position="203"/>
    </location>
</feature>
<dbReference type="EMBL" id="BAABKM010000002">
    <property type="protein sequence ID" value="GAA4698579.1"/>
    <property type="molecule type" value="Genomic_DNA"/>
</dbReference>
<evidence type="ECO:0008006" key="4">
    <source>
        <dbReference type="Google" id="ProtNLM"/>
    </source>
</evidence>
<evidence type="ECO:0000313" key="3">
    <source>
        <dbReference type="Proteomes" id="UP001499974"/>
    </source>
</evidence>
<evidence type="ECO:0000313" key="2">
    <source>
        <dbReference type="EMBL" id="GAA4698579.1"/>
    </source>
</evidence>
<proteinExistence type="predicted"/>
<comment type="caution">
    <text evidence="2">The sequence shown here is derived from an EMBL/GenBank/DDBJ whole genome shotgun (WGS) entry which is preliminary data.</text>
</comment>
<name>A0ABP8X0I1_9ACTN</name>
<dbReference type="RefSeq" id="WP_345520469.1">
    <property type="nucleotide sequence ID" value="NZ_BAABKM010000002.1"/>
</dbReference>
<protein>
    <recommendedName>
        <fullName evidence="4">ABC transporter substrate-binding protein</fullName>
    </recommendedName>
</protein>